<accession>A0A1E3NEK6</accession>
<sequence length="71" mass="8063">MSLFMDMIIVAFLSPVSNYVNNKKCAILENYSGEEERKAFAAHWMGQTELYGGFVKKYLGFDENGEGEDEV</sequence>
<evidence type="ECO:0000313" key="2">
    <source>
        <dbReference type="EMBL" id="ODQ44526.1"/>
    </source>
</evidence>
<name>A0A1E3NEK6_9ASCO</name>
<proteinExistence type="predicted"/>
<gene>
    <name evidence="2" type="ORF">PICMEDRAFT_18414</name>
</gene>
<evidence type="ECO:0000256" key="1">
    <source>
        <dbReference type="SAM" id="SignalP"/>
    </source>
</evidence>
<dbReference type="EMBL" id="KV454007">
    <property type="protein sequence ID" value="ODQ44526.1"/>
    <property type="molecule type" value="Genomic_DNA"/>
</dbReference>
<keyword evidence="1" id="KW-0732">Signal</keyword>
<dbReference type="GeneID" id="30178677"/>
<dbReference type="AlphaFoldDB" id="A0A1E3NEK6"/>
<feature type="signal peptide" evidence="1">
    <location>
        <begin position="1"/>
        <end position="18"/>
    </location>
</feature>
<dbReference type="OrthoDB" id="10424844at2759"/>
<organism evidence="2 3">
    <name type="scientific">Pichia membranifaciens NRRL Y-2026</name>
    <dbReference type="NCBI Taxonomy" id="763406"/>
    <lineage>
        <taxon>Eukaryota</taxon>
        <taxon>Fungi</taxon>
        <taxon>Dikarya</taxon>
        <taxon>Ascomycota</taxon>
        <taxon>Saccharomycotina</taxon>
        <taxon>Pichiomycetes</taxon>
        <taxon>Pichiales</taxon>
        <taxon>Pichiaceae</taxon>
        <taxon>Pichia</taxon>
    </lineage>
</organism>
<keyword evidence="3" id="KW-1185">Reference proteome</keyword>
<dbReference type="RefSeq" id="XP_019015639.1">
    <property type="nucleotide sequence ID" value="XM_019161990.1"/>
</dbReference>
<reference evidence="2 3" key="1">
    <citation type="journal article" date="2016" name="Proc. Natl. Acad. Sci. U.S.A.">
        <title>Comparative genomics of biotechnologically important yeasts.</title>
        <authorList>
            <person name="Riley R."/>
            <person name="Haridas S."/>
            <person name="Wolfe K.H."/>
            <person name="Lopes M.R."/>
            <person name="Hittinger C.T."/>
            <person name="Goeker M."/>
            <person name="Salamov A.A."/>
            <person name="Wisecaver J.H."/>
            <person name="Long T.M."/>
            <person name="Calvey C.H."/>
            <person name="Aerts A.L."/>
            <person name="Barry K.W."/>
            <person name="Choi C."/>
            <person name="Clum A."/>
            <person name="Coughlan A.Y."/>
            <person name="Deshpande S."/>
            <person name="Douglass A.P."/>
            <person name="Hanson S.J."/>
            <person name="Klenk H.-P."/>
            <person name="LaButti K.M."/>
            <person name="Lapidus A."/>
            <person name="Lindquist E.A."/>
            <person name="Lipzen A.M."/>
            <person name="Meier-Kolthoff J.P."/>
            <person name="Ohm R.A."/>
            <person name="Otillar R.P."/>
            <person name="Pangilinan J.L."/>
            <person name="Peng Y."/>
            <person name="Rokas A."/>
            <person name="Rosa C.A."/>
            <person name="Scheuner C."/>
            <person name="Sibirny A.A."/>
            <person name="Slot J.C."/>
            <person name="Stielow J.B."/>
            <person name="Sun H."/>
            <person name="Kurtzman C.P."/>
            <person name="Blackwell M."/>
            <person name="Grigoriev I.V."/>
            <person name="Jeffries T.W."/>
        </authorList>
    </citation>
    <scope>NUCLEOTIDE SEQUENCE [LARGE SCALE GENOMIC DNA]</scope>
    <source>
        <strain evidence="2 3">NRRL Y-2026</strain>
    </source>
</reference>
<dbReference type="Proteomes" id="UP000094455">
    <property type="component" value="Unassembled WGS sequence"/>
</dbReference>
<evidence type="ECO:0000313" key="3">
    <source>
        <dbReference type="Proteomes" id="UP000094455"/>
    </source>
</evidence>
<feature type="chain" id="PRO_5009133319" evidence="1">
    <location>
        <begin position="19"/>
        <end position="71"/>
    </location>
</feature>
<protein>
    <submittedName>
        <fullName evidence="2">Uncharacterized protein</fullName>
    </submittedName>
</protein>